<evidence type="ECO:0000256" key="1">
    <source>
        <dbReference type="SAM" id="Phobius"/>
    </source>
</evidence>
<dbReference type="Pfam" id="PF25231">
    <property type="entry name" value="DUF7847"/>
    <property type="match status" value="1"/>
</dbReference>
<feature type="transmembrane region" description="Helical" evidence="1">
    <location>
        <begin position="29"/>
        <end position="54"/>
    </location>
</feature>
<accession>A0A2M8ENQ4</accession>
<keyword evidence="1" id="KW-0472">Membrane</keyword>
<feature type="transmembrane region" description="Helical" evidence="1">
    <location>
        <begin position="171"/>
        <end position="194"/>
    </location>
</feature>
<dbReference type="AlphaFoldDB" id="A0A2M8ENQ4"/>
<keyword evidence="1" id="KW-0812">Transmembrane</keyword>
<feature type="transmembrane region" description="Helical" evidence="1">
    <location>
        <begin position="214"/>
        <end position="240"/>
    </location>
</feature>
<feature type="transmembrane region" description="Helical" evidence="1">
    <location>
        <begin position="60"/>
        <end position="84"/>
    </location>
</feature>
<gene>
    <name evidence="3" type="ORF">CO057_03535</name>
</gene>
<dbReference type="EMBL" id="PFSI01000050">
    <property type="protein sequence ID" value="PJC24370.1"/>
    <property type="molecule type" value="Genomic_DNA"/>
</dbReference>
<sequence>MIALENQDKKLVGTAKLLSNTWKIYKEHYILIFGYVGWLLVPFVIHILVSITFSKDIIKISYFVTTIAEIILALWVSVLLISAVPILKRKKVRHLKKISTRSWKLIIPYFLTSIVFGFIVAAGITMLIIPGIIFYTWFLFAETVVVLEKSSIRKSFKTSKGLVKGRLLKILGQYLCGQIVIAFIFTIFIVLAYLALGPLQGVSFEMMLKAPPTLIGQAIEYILTLVFLPIIVIFETLLYLSAKESK</sequence>
<feature type="transmembrane region" description="Helical" evidence="1">
    <location>
        <begin position="132"/>
        <end position="150"/>
    </location>
</feature>
<evidence type="ECO:0000313" key="4">
    <source>
        <dbReference type="Proteomes" id="UP000230251"/>
    </source>
</evidence>
<protein>
    <recommendedName>
        <fullName evidence="2">DUF7847 domain-containing protein</fullName>
    </recommendedName>
</protein>
<comment type="caution">
    <text evidence="3">The sequence shown here is derived from an EMBL/GenBank/DDBJ whole genome shotgun (WGS) entry which is preliminary data.</text>
</comment>
<organism evidence="3 4">
    <name type="scientific">Candidatus Uhrbacteria bacterium CG_4_9_14_0_2_um_filter_41_50</name>
    <dbReference type="NCBI Taxonomy" id="1975031"/>
    <lineage>
        <taxon>Bacteria</taxon>
        <taxon>Candidatus Uhriibacteriota</taxon>
    </lineage>
</organism>
<evidence type="ECO:0000259" key="2">
    <source>
        <dbReference type="Pfam" id="PF25231"/>
    </source>
</evidence>
<dbReference type="InterPro" id="IPR057169">
    <property type="entry name" value="DUF7847"/>
</dbReference>
<name>A0A2M8ENQ4_9BACT</name>
<dbReference type="Proteomes" id="UP000230251">
    <property type="component" value="Unassembled WGS sequence"/>
</dbReference>
<reference evidence="4" key="1">
    <citation type="submission" date="2017-09" db="EMBL/GenBank/DDBJ databases">
        <title>Depth-based differentiation of microbial function through sediment-hosted aquifers and enrichment of novel symbionts in the deep terrestrial subsurface.</title>
        <authorList>
            <person name="Probst A.J."/>
            <person name="Ladd B."/>
            <person name="Jarett J.K."/>
            <person name="Geller-Mcgrath D.E."/>
            <person name="Sieber C.M.K."/>
            <person name="Emerson J.B."/>
            <person name="Anantharaman K."/>
            <person name="Thomas B.C."/>
            <person name="Malmstrom R."/>
            <person name="Stieglmeier M."/>
            <person name="Klingl A."/>
            <person name="Woyke T."/>
            <person name="Ryan C.M."/>
            <person name="Banfield J.F."/>
        </authorList>
    </citation>
    <scope>NUCLEOTIDE SEQUENCE [LARGE SCALE GENOMIC DNA]</scope>
</reference>
<evidence type="ECO:0000313" key="3">
    <source>
        <dbReference type="EMBL" id="PJC24370.1"/>
    </source>
</evidence>
<keyword evidence="1" id="KW-1133">Transmembrane helix</keyword>
<feature type="domain" description="DUF7847" evidence="2">
    <location>
        <begin position="112"/>
        <end position="232"/>
    </location>
</feature>
<proteinExistence type="predicted"/>
<feature type="transmembrane region" description="Helical" evidence="1">
    <location>
        <begin position="105"/>
        <end position="126"/>
    </location>
</feature>